<evidence type="ECO:0000313" key="2">
    <source>
        <dbReference type="EMBL" id="KAF2888768.1"/>
    </source>
</evidence>
<evidence type="ECO:0000256" key="1">
    <source>
        <dbReference type="SAM" id="MobiDB-lite"/>
    </source>
</evidence>
<protein>
    <submittedName>
        <fullName evidence="2">Uncharacterized protein</fullName>
    </submittedName>
</protein>
<dbReference type="AlphaFoldDB" id="A0A8K0CQI2"/>
<keyword evidence="3" id="KW-1185">Reference proteome</keyword>
<reference evidence="2" key="1">
    <citation type="submission" date="2019-08" db="EMBL/GenBank/DDBJ databases">
        <title>The genome of the North American firefly Photinus pyralis.</title>
        <authorList>
            <consortium name="Photinus pyralis genome working group"/>
            <person name="Fallon T.R."/>
            <person name="Sander Lower S.E."/>
            <person name="Weng J.-K."/>
        </authorList>
    </citation>
    <scope>NUCLEOTIDE SEQUENCE</scope>
    <source>
        <strain evidence="2">TRF0915ILg1</strain>
        <tissue evidence="2">Whole body</tissue>
    </source>
</reference>
<proteinExistence type="predicted"/>
<gene>
    <name evidence="2" type="ORF">ILUMI_17406</name>
</gene>
<organism evidence="2 3">
    <name type="scientific">Ignelater luminosus</name>
    <name type="common">Cucubano</name>
    <name type="synonym">Pyrophorus luminosus</name>
    <dbReference type="NCBI Taxonomy" id="2038154"/>
    <lineage>
        <taxon>Eukaryota</taxon>
        <taxon>Metazoa</taxon>
        <taxon>Ecdysozoa</taxon>
        <taxon>Arthropoda</taxon>
        <taxon>Hexapoda</taxon>
        <taxon>Insecta</taxon>
        <taxon>Pterygota</taxon>
        <taxon>Neoptera</taxon>
        <taxon>Endopterygota</taxon>
        <taxon>Coleoptera</taxon>
        <taxon>Polyphaga</taxon>
        <taxon>Elateriformia</taxon>
        <taxon>Elateroidea</taxon>
        <taxon>Elateridae</taxon>
        <taxon>Agrypninae</taxon>
        <taxon>Pyrophorini</taxon>
        <taxon>Ignelater</taxon>
    </lineage>
</organism>
<evidence type="ECO:0000313" key="3">
    <source>
        <dbReference type="Proteomes" id="UP000801492"/>
    </source>
</evidence>
<name>A0A8K0CQI2_IGNLU</name>
<feature type="region of interest" description="Disordered" evidence="1">
    <location>
        <begin position="75"/>
        <end position="94"/>
    </location>
</feature>
<dbReference type="OrthoDB" id="8196822at2759"/>
<sequence length="173" mass="19142">MRQNPGARLTDYDVVGLANIAFTNAARLEIAQNGFLCTGIQPLNRKVFSDLDFLGSALTDIPAEYRSHQSTIQARSSAVVPENEPEPSTSALPVTSTTYKEAVANTSVDVKKVNDALKILSPLPDASNKRLTAKKRRNHKREILTSSSYKNKLIKKAQDPKHLTKVKKTWKPK</sequence>
<accession>A0A8K0CQI2</accession>
<comment type="caution">
    <text evidence="2">The sequence shown here is derived from an EMBL/GenBank/DDBJ whole genome shotgun (WGS) entry which is preliminary data.</text>
</comment>
<dbReference type="EMBL" id="VTPC01073995">
    <property type="protein sequence ID" value="KAF2888768.1"/>
    <property type="molecule type" value="Genomic_DNA"/>
</dbReference>
<dbReference type="Proteomes" id="UP000801492">
    <property type="component" value="Unassembled WGS sequence"/>
</dbReference>